<accession>A0A382VEE5</accession>
<protein>
    <submittedName>
        <fullName evidence="1">Uncharacterized protein</fullName>
    </submittedName>
</protein>
<dbReference type="SUPFAM" id="SSF141072">
    <property type="entry name" value="CalX-like"/>
    <property type="match status" value="1"/>
</dbReference>
<proteinExistence type="predicted"/>
<dbReference type="InterPro" id="IPR038081">
    <property type="entry name" value="CalX-like_sf"/>
</dbReference>
<reference evidence="1" key="1">
    <citation type="submission" date="2018-05" db="EMBL/GenBank/DDBJ databases">
        <authorList>
            <person name="Lanie J.A."/>
            <person name="Ng W.-L."/>
            <person name="Kazmierczak K.M."/>
            <person name="Andrzejewski T.M."/>
            <person name="Davidsen T.M."/>
            <person name="Wayne K.J."/>
            <person name="Tettelin H."/>
            <person name="Glass J.I."/>
            <person name="Rusch D."/>
            <person name="Podicherti R."/>
            <person name="Tsui H.-C.T."/>
            <person name="Winkler M.E."/>
        </authorList>
    </citation>
    <scope>NUCLEOTIDE SEQUENCE</scope>
</reference>
<gene>
    <name evidence="1" type="ORF">METZ01_LOCUS397095</name>
</gene>
<dbReference type="AlphaFoldDB" id="A0A382VEE5"/>
<evidence type="ECO:0000313" key="1">
    <source>
        <dbReference type="EMBL" id="SVD44241.1"/>
    </source>
</evidence>
<dbReference type="EMBL" id="UINC01150924">
    <property type="protein sequence ID" value="SVD44241.1"/>
    <property type="molecule type" value="Genomic_DNA"/>
</dbReference>
<sequence length="74" mass="8225">MKRFSILAYILLFGVEVFGQGSGTIDFIETQISVVEGQDVSLSVTRQKSNLLASSVEYRVTISTAKLEDDYQMT</sequence>
<name>A0A382VEE5_9ZZZZ</name>
<organism evidence="1">
    <name type="scientific">marine metagenome</name>
    <dbReference type="NCBI Taxonomy" id="408172"/>
    <lineage>
        <taxon>unclassified sequences</taxon>
        <taxon>metagenomes</taxon>
        <taxon>ecological metagenomes</taxon>
    </lineage>
</organism>
<feature type="non-terminal residue" evidence="1">
    <location>
        <position position="74"/>
    </location>
</feature>